<proteinExistence type="predicted"/>
<evidence type="ECO:0000256" key="6">
    <source>
        <dbReference type="SAM" id="MobiDB-lite"/>
    </source>
</evidence>
<evidence type="ECO:0000256" key="3">
    <source>
        <dbReference type="ARBA" id="ARBA00022490"/>
    </source>
</evidence>
<name>A0AAV6LCF3_9ERIC</name>
<comment type="subcellular location">
    <subcellularLocation>
        <location evidence="1">Cytoplasm</location>
    </subcellularLocation>
</comment>
<feature type="region of interest" description="Disordered" evidence="6">
    <location>
        <begin position="1003"/>
        <end position="1022"/>
    </location>
</feature>
<dbReference type="GO" id="GO:0016020">
    <property type="term" value="C:membrane"/>
    <property type="evidence" value="ECO:0007669"/>
    <property type="project" value="TreeGrafter"/>
</dbReference>
<dbReference type="InterPro" id="IPR019453">
    <property type="entry name" value="VPS39/TGFA1_Znf"/>
</dbReference>
<dbReference type="Pfam" id="PF00780">
    <property type="entry name" value="CNH"/>
    <property type="match status" value="1"/>
</dbReference>
<sequence>MVHSAYDTFDLLTGCPTKIDVVKSHGSKLLLACSDGSLRIYAPKFDRSPPPSSTADRTHEALRKEPYILEQVVNAFLKRSMVVMEALRPMVTMNKPRKTQSGEKLPKRTTMVHSAYDTFELLTGCPTKIDAVESHGSKLLLACSDGSLRIYAPESDRSPPPSSPADRTHEALRKEPYVLERTVNAFSKRPMVAMEASGSRELLLSLSESIAFHRLPNLETIAVITKAKGANAYAWDDRRGFLCFARQKRICIFRHDGGRGFVEVKEFGVPDTVKSMAWCGENVCLGIKREYVILNSTNGALSEVFPSGRIAPPLVVCLPSGELLLGKDNIGVFVDQNGKLLQEGRICWSEAPATVVIQKPYAVGLLPRHVEIRSLRVPYPLIQTVVLRNVRHLLQTNYALIVALDYSVCGLFPIPLGAQIVQLTASGNFEEALALCRMLPQEDSSLRAAKEQSIHIRYAHYLFENGSYEEAMEHFLASQVEITHVLSFYPSIALPKSIVVPEAEKFMDISGDNPYLSRGSSGLSDDMEYSPPPQLLETDEGAALESKKMSHNTLMALIKFLQKKRYGIIEKATAEGTDEVVSDAVGDTFISYDSNRSKKSAKGRLNMAISSGAREIAAVLDTALLQALVLTGQSSAAVELLKTVNYCEVKICEEFLQKRNHYDALLELYKCNAMHQEALKLLHQLIEESKSDQAQAELRQKFKPEMIIDYLKARFGIVKVWVFWFLLKINWYLYVVAIAPLFRSRTGILKLQNQPYGDFEPLCGTDTMLVLEYAMLVLESCPTQTIDLFLSGNVPADLVNVYLKQHAPSMQATYLELMLAMNENGISGNLQNEMVQIYLSEVLDWYTDLSAQQAWDEKAYSPTRKKLLSALESISGYNPEALLKRLPADALYEERAILLGKMNQHELALSIYVHKLHLPELALSYCDRVYESASAKSFSTIYLTLLQIYLNPRRTTKNFEKRIINMVSTPNSSVPKAGLWSSAKSKVSRPARKIAEIEGAEDVRFSPGSTDSGRSDGDADTDDLIEEAGSSIMLDEVLDLLSRRWDRVNGAQALKLLPKDTKLQNLLPFLGPLLRKSSEAFRNFSVIKSLRESENLQVKDELCNQRKTVVKIMGDSMCALCNKKIGTSVFAVYPNGKTLVHFVCFKDSQNMKAVVKGTPRRQR</sequence>
<dbReference type="InterPro" id="IPR019452">
    <property type="entry name" value="VPS39/TGF_beta_rcpt-assoc_1"/>
</dbReference>
<gene>
    <name evidence="9" type="ORF">RHGRI_005366</name>
</gene>
<dbReference type="Proteomes" id="UP000823749">
    <property type="component" value="Chromosome 2"/>
</dbReference>
<feature type="repeat" description="CHCR" evidence="5">
    <location>
        <begin position="786"/>
        <end position="954"/>
    </location>
</feature>
<dbReference type="PANTHER" id="PTHR12894:SF27">
    <property type="entry name" value="TRANSFORMING GROWTH FACTOR-BETA RECEPTOR-ASSOCIATED PROTEIN 1"/>
    <property type="match status" value="1"/>
</dbReference>
<dbReference type="PANTHER" id="PTHR12894">
    <property type="entry name" value="CNH DOMAIN CONTAINING"/>
    <property type="match status" value="1"/>
</dbReference>
<keyword evidence="3" id="KW-0963">Cytoplasm</keyword>
<accession>A0AAV6LCF3</accession>
<keyword evidence="10" id="KW-1185">Reference proteome</keyword>
<feature type="transmembrane region" description="Helical" evidence="7">
    <location>
        <begin position="721"/>
        <end position="742"/>
    </location>
</feature>
<dbReference type="InterPro" id="IPR000547">
    <property type="entry name" value="Clathrin_H-chain/VPS_repeat"/>
</dbReference>
<dbReference type="EMBL" id="JACTNZ010000002">
    <property type="protein sequence ID" value="KAG5562611.1"/>
    <property type="molecule type" value="Genomic_DNA"/>
</dbReference>
<organism evidence="9 10">
    <name type="scientific">Rhododendron griersonianum</name>
    <dbReference type="NCBI Taxonomy" id="479676"/>
    <lineage>
        <taxon>Eukaryota</taxon>
        <taxon>Viridiplantae</taxon>
        <taxon>Streptophyta</taxon>
        <taxon>Embryophyta</taxon>
        <taxon>Tracheophyta</taxon>
        <taxon>Spermatophyta</taxon>
        <taxon>Magnoliopsida</taxon>
        <taxon>eudicotyledons</taxon>
        <taxon>Gunneridae</taxon>
        <taxon>Pentapetalae</taxon>
        <taxon>asterids</taxon>
        <taxon>Ericales</taxon>
        <taxon>Ericaceae</taxon>
        <taxon>Ericoideae</taxon>
        <taxon>Rhodoreae</taxon>
        <taxon>Rhododendron</taxon>
    </lineage>
</organism>
<feature type="region of interest" description="Disordered" evidence="6">
    <location>
        <begin position="151"/>
        <end position="173"/>
    </location>
</feature>
<dbReference type="InterPro" id="IPR032914">
    <property type="entry name" value="Vam6/VPS39/TRAP1"/>
</dbReference>
<comment type="caution">
    <text evidence="9">The sequence shown here is derived from an EMBL/GenBank/DDBJ whole genome shotgun (WGS) entry which is preliminary data.</text>
</comment>
<dbReference type="GO" id="GO:0006886">
    <property type="term" value="P:intracellular protein transport"/>
    <property type="evidence" value="ECO:0007669"/>
    <property type="project" value="UniProtKB-UniRule"/>
</dbReference>
<dbReference type="Pfam" id="PF10366">
    <property type="entry name" value="Vps39_1"/>
    <property type="match status" value="1"/>
</dbReference>
<dbReference type="SUPFAM" id="SSF50978">
    <property type="entry name" value="WD40 repeat-like"/>
    <property type="match status" value="1"/>
</dbReference>
<dbReference type="PROSITE" id="PS50236">
    <property type="entry name" value="CHCR"/>
    <property type="match status" value="1"/>
</dbReference>
<dbReference type="Pfam" id="PF10367">
    <property type="entry name" value="zf-Vps39_C"/>
    <property type="match status" value="1"/>
</dbReference>
<keyword evidence="7" id="KW-0472">Membrane</keyword>
<reference evidence="9" key="1">
    <citation type="submission" date="2020-08" db="EMBL/GenBank/DDBJ databases">
        <title>Plant Genome Project.</title>
        <authorList>
            <person name="Zhang R.-G."/>
        </authorList>
    </citation>
    <scope>NUCLEOTIDE SEQUENCE</scope>
    <source>
        <strain evidence="9">WSP0</strain>
        <tissue evidence="9">Leaf</tissue>
    </source>
</reference>
<dbReference type="GO" id="GO:0006914">
    <property type="term" value="P:autophagy"/>
    <property type="evidence" value="ECO:0007669"/>
    <property type="project" value="TreeGrafter"/>
</dbReference>
<dbReference type="PROSITE" id="PS50219">
    <property type="entry name" value="CNH"/>
    <property type="match status" value="1"/>
</dbReference>
<evidence type="ECO:0000313" key="9">
    <source>
        <dbReference type="EMBL" id="KAG5562611.1"/>
    </source>
</evidence>
<dbReference type="GO" id="GO:0005737">
    <property type="term" value="C:cytoplasm"/>
    <property type="evidence" value="ECO:0007669"/>
    <property type="project" value="UniProtKB-SubCell"/>
</dbReference>
<dbReference type="GO" id="GO:0034058">
    <property type="term" value="P:endosomal vesicle fusion"/>
    <property type="evidence" value="ECO:0007669"/>
    <property type="project" value="TreeGrafter"/>
</dbReference>
<feature type="domain" description="CNH" evidence="8">
    <location>
        <begin position="126"/>
        <end position="400"/>
    </location>
</feature>
<evidence type="ECO:0000256" key="4">
    <source>
        <dbReference type="ARBA" id="ARBA00022927"/>
    </source>
</evidence>
<keyword evidence="2" id="KW-0813">Transport</keyword>
<evidence type="ECO:0000256" key="5">
    <source>
        <dbReference type="PROSITE-ProRule" id="PRU01006"/>
    </source>
</evidence>
<dbReference type="InterPro" id="IPR001180">
    <property type="entry name" value="CNH_dom"/>
</dbReference>
<keyword evidence="7" id="KW-1133">Transmembrane helix</keyword>
<protein>
    <recommendedName>
        <fullName evidence="8">CNH domain-containing protein</fullName>
    </recommendedName>
</protein>
<keyword evidence="4" id="KW-0653">Protein transport</keyword>
<dbReference type="InterPro" id="IPR036322">
    <property type="entry name" value="WD40_repeat_dom_sf"/>
</dbReference>
<dbReference type="AlphaFoldDB" id="A0AAV6LCF3"/>
<keyword evidence="7" id="KW-0812">Transmembrane</keyword>
<evidence type="ECO:0000259" key="8">
    <source>
        <dbReference type="PROSITE" id="PS50219"/>
    </source>
</evidence>
<evidence type="ECO:0000313" key="10">
    <source>
        <dbReference type="Proteomes" id="UP000823749"/>
    </source>
</evidence>
<evidence type="ECO:0000256" key="1">
    <source>
        <dbReference type="ARBA" id="ARBA00004496"/>
    </source>
</evidence>
<evidence type="ECO:0000256" key="7">
    <source>
        <dbReference type="SAM" id="Phobius"/>
    </source>
</evidence>
<evidence type="ECO:0000256" key="2">
    <source>
        <dbReference type="ARBA" id="ARBA00022448"/>
    </source>
</evidence>